<keyword evidence="12" id="KW-0106">Calcium</keyword>
<keyword evidence="15" id="KW-1185">Reference proteome</keyword>
<reference evidence="14" key="1">
    <citation type="submission" date="2023-03" db="EMBL/GenBank/DDBJ databases">
        <title>Massive genome expansion in bonnet fungi (Mycena s.s.) driven by repeated elements and novel gene families across ecological guilds.</title>
        <authorList>
            <consortium name="Lawrence Berkeley National Laboratory"/>
            <person name="Harder C.B."/>
            <person name="Miyauchi S."/>
            <person name="Viragh M."/>
            <person name="Kuo A."/>
            <person name="Thoen E."/>
            <person name="Andreopoulos B."/>
            <person name="Lu D."/>
            <person name="Skrede I."/>
            <person name="Drula E."/>
            <person name="Henrissat B."/>
            <person name="Morin E."/>
            <person name="Kohler A."/>
            <person name="Barry K."/>
            <person name="LaButti K."/>
            <person name="Morin E."/>
            <person name="Salamov A."/>
            <person name="Lipzen A."/>
            <person name="Mereny Z."/>
            <person name="Hegedus B."/>
            <person name="Baldrian P."/>
            <person name="Stursova M."/>
            <person name="Weitz H."/>
            <person name="Taylor A."/>
            <person name="Grigoriev I.V."/>
            <person name="Nagy L.G."/>
            <person name="Martin F."/>
            <person name="Kauserud H."/>
        </authorList>
    </citation>
    <scope>NUCLEOTIDE SEQUENCE</scope>
    <source>
        <strain evidence="14">CBHHK188m</strain>
    </source>
</reference>
<dbReference type="SUPFAM" id="SSF48225">
    <property type="entry name" value="Seven-hairpin glycosidases"/>
    <property type="match status" value="1"/>
</dbReference>
<comment type="catalytic activity">
    <reaction evidence="9">
        <text>N(4)-(alpha-D-Man-(1-&gt;2)-alpha-D-Man-(1-&gt;2)-alpha-D-Man-(1-&gt;3)-[alpha-D-Man-(1-&gt;3)-[alpha-D-Man-(1-&gt;2)-alpha-D-Man-(1-&gt;6)]-alpha-D-Man-(1-&gt;6)]-beta-D-Man-(1-&gt;4)-beta-D-GlcNAc-(1-&gt;4)-beta-D-GlcNAc)-L-asparaginyl-[protein] (N-glucan mannose isomer 8A1,2,3B1,3) + 3 H2O = N(4)-(alpha-D-Man-(1-&gt;3)-[alpha-D-Man-(1-&gt;3)-[alpha-D-Man-(1-&gt;6)]-alpha-D-Man-(1-&gt;6)]-beta-D-Man-(1-&gt;4)-beta-D-GlcNAc-(1-&gt;4)-beta-D-GlcNAc)-L-asparaginyl-[protein] (N-glucan mannose isomer 5A1,2) + 3 beta-D-mannose</text>
        <dbReference type="Rhea" id="RHEA:56028"/>
        <dbReference type="Rhea" id="RHEA-COMP:14358"/>
        <dbReference type="Rhea" id="RHEA-COMP:14367"/>
        <dbReference type="ChEBI" id="CHEBI:15377"/>
        <dbReference type="ChEBI" id="CHEBI:28563"/>
        <dbReference type="ChEBI" id="CHEBI:59087"/>
        <dbReference type="ChEBI" id="CHEBI:60628"/>
        <dbReference type="EC" id="3.2.1.113"/>
    </reaction>
</comment>
<dbReference type="EC" id="3.2.1.-" evidence="13"/>
<evidence type="ECO:0000256" key="12">
    <source>
        <dbReference type="PIRSR" id="PIRSR601382-2"/>
    </source>
</evidence>
<evidence type="ECO:0000313" key="14">
    <source>
        <dbReference type="EMBL" id="KAJ7780785.1"/>
    </source>
</evidence>
<dbReference type="Pfam" id="PF01532">
    <property type="entry name" value="Glyco_hydro_47"/>
    <property type="match status" value="1"/>
</dbReference>
<name>A0AAD7K936_9AGAR</name>
<dbReference type="GO" id="GO:0005783">
    <property type="term" value="C:endoplasmic reticulum"/>
    <property type="evidence" value="ECO:0007669"/>
    <property type="project" value="TreeGrafter"/>
</dbReference>
<comment type="similarity">
    <text evidence="3 13">Belongs to the glycosyl hydrolase 47 family.</text>
</comment>
<keyword evidence="12" id="KW-0479">Metal-binding</keyword>
<keyword evidence="6" id="KW-1015">Disulfide bond</keyword>
<keyword evidence="7" id="KW-0325">Glycoprotein</keyword>
<evidence type="ECO:0000256" key="4">
    <source>
        <dbReference type="ARBA" id="ARBA00022729"/>
    </source>
</evidence>
<evidence type="ECO:0000256" key="8">
    <source>
        <dbReference type="ARBA" id="ARBA00023295"/>
    </source>
</evidence>
<evidence type="ECO:0000256" key="5">
    <source>
        <dbReference type="ARBA" id="ARBA00022801"/>
    </source>
</evidence>
<keyword evidence="8 13" id="KW-0326">Glycosidase</keyword>
<accession>A0AAD7K936</accession>
<proteinExistence type="inferred from homology"/>
<evidence type="ECO:0000313" key="15">
    <source>
        <dbReference type="Proteomes" id="UP001215280"/>
    </source>
</evidence>
<keyword evidence="5 13" id="KW-0378">Hydrolase</keyword>
<dbReference type="GO" id="GO:0036503">
    <property type="term" value="P:ERAD pathway"/>
    <property type="evidence" value="ECO:0007669"/>
    <property type="project" value="UniProtKB-ARBA"/>
</dbReference>
<evidence type="ECO:0000256" key="9">
    <source>
        <dbReference type="ARBA" id="ARBA00047669"/>
    </source>
</evidence>
<dbReference type="PANTHER" id="PTHR11742">
    <property type="entry name" value="MANNOSYL-OLIGOSACCHARIDE ALPHA-1,2-MANNOSIDASE-RELATED"/>
    <property type="match status" value="1"/>
</dbReference>
<dbReference type="InterPro" id="IPR036026">
    <property type="entry name" value="Seven-hairpin_glycosidases"/>
</dbReference>
<comment type="catalytic activity">
    <reaction evidence="10">
        <text>N(4)-(alpha-D-Man-(1-&gt;2)-alpha-D-Man-(1-&gt;2)-alpha-D-Man-(1-&gt;3)-[alpha-D-Man-(1-&gt;2)-alpha-D-Man-(1-&gt;3)-[alpha-D-Man-(1-&gt;2)-alpha-D-Man-(1-&gt;6)]-alpha-D-Man-(1-&gt;6)]-beta-D-Man-(1-&gt;4)-beta-D-GlcNAc-(1-&gt;4)-beta-D-GlcNAc)-L-asparaginyl-[protein] (N-glucan mannose isomer 9A1,2,3B1,2,3) + 4 H2O = N(4)-(alpha-D-Man-(1-&gt;3)-[alpha-D-Man-(1-&gt;3)-[alpha-D-Man-(1-&gt;6)]-alpha-D-Man-(1-&gt;6)]-beta-D-Man-(1-&gt;4)-beta-D-GlcNAc-(1-&gt;4)-beta-D-GlcNAc)-L-asparaginyl-[protein] (N-glucan mannose isomer 5A1,2) + 4 beta-D-mannose</text>
        <dbReference type="Rhea" id="RHEA:56008"/>
        <dbReference type="Rhea" id="RHEA-COMP:14356"/>
        <dbReference type="Rhea" id="RHEA-COMP:14367"/>
        <dbReference type="ChEBI" id="CHEBI:15377"/>
        <dbReference type="ChEBI" id="CHEBI:28563"/>
        <dbReference type="ChEBI" id="CHEBI:59087"/>
        <dbReference type="ChEBI" id="CHEBI:139493"/>
        <dbReference type="EC" id="3.2.1.113"/>
    </reaction>
</comment>
<dbReference type="InterPro" id="IPR050749">
    <property type="entry name" value="Glycosyl_Hydrolase_47"/>
</dbReference>
<dbReference type="GO" id="GO:0005975">
    <property type="term" value="P:carbohydrate metabolic process"/>
    <property type="evidence" value="ECO:0007669"/>
    <property type="project" value="InterPro"/>
</dbReference>
<dbReference type="GO" id="GO:0016020">
    <property type="term" value="C:membrane"/>
    <property type="evidence" value="ECO:0007669"/>
    <property type="project" value="InterPro"/>
</dbReference>
<gene>
    <name evidence="14" type="ORF">DFH07DRAFT_793372</name>
</gene>
<dbReference type="GO" id="GO:0005509">
    <property type="term" value="F:calcium ion binding"/>
    <property type="evidence" value="ECO:0007669"/>
    <property type="project" value="InterPro"/>
</dbReference>
<organism evidence="14 15">
    <name type="scientific">Mycena maculata</name>
    <dbReference type="NCBI Taxonomy" id="230809"/>
    <lineage>
        <taxon>Eukaryota</taxon>
        <taxon>Fungi</taxon>
        <taxon>Dikarya</taxon>
        <taxon>Basidiomycota</taxon>
        <taxon>Agaricomycotina</taxon>
        <taxon>Agaricomycetes</taxon>
        <taxon>Agaricomycetidae</taxon>
        <taxon>Agaricales</taxon>
        <taxon>Marasmiineae</taxon>
        <taxon>Mycenaceae</taxon>
        <taxon>Mycena</taxon>
    </lineage>
</organism>
<evidence type="ECO:0000256" key="6">
    <source>
        <dbReference type="ARBA" id="ARBA00023157"/>
    </source>
</evidence>
<evidence type="ECO:0000256" key="11">
    <source>
        <dbReference type="PIRSR" id="PIRSR601382-1"/>
    </source>
</evidence>
<comment type="cofactor">
    <cofactor evidence="1 12">
        <name>Ca(2+)</name>
        <dbReference type="ChEBI" id="CHEBI:29108"/>
    </cofactor>
</comment>
<dbReference type="InterPro" id="IPR001382">
    <property type="entry name" value="Glyco_hydro_47"/>
</dbReference>
<dbReference type="Gene3D" id="1.50.10.10">
    <property type="match status" value="1"/>
</dbReference>
<feature type="active site" evidence="11">
    <location>
        <position position="308"/>
    </location>
</feature>
<dbReference type="AlphaFoldDB" id="A0AAD7K936"/>
<dbReference type="GO" id="GO:0004571">
    <property type="term" value="F:mannosyl-oligosaccharide 1,2-alpha-mannosidase activity"/>
    <property type="evidence" value="ECO:0007669"/>
    <property type="project" value="UniProtKB-EC"/>
</dbReference>
<evidence type="ECO:0000256" key="2">
    <source>
        <dbReference type="ARBA" id="ARBA00004922"/>
    </source>
</evidence>
<protein>
    <recommendedName>
        <fullName evidence="13">alpha-1,2-Mannosidase</fullName>
        <ecNumber evidence="13">3.2.1.-</ecNumber>
    </recommendedName>
</protein>
<comment type="caution">
    <text evidence="14">The sequence shown here is derived from an EMBL/GenBank/DDBJ whole genome shotgun (WGS) entry which is preliminary data.</text>
</comment>
<dbReference type="PRINTS" id="PR00747">
    <property type="entry name" value="GLYHDRLASE47"/>
</dbReference>
<feature type="active site" evidence="11">
    <location>
        <position position="167"/>
    </location>
</feature>
<evidence type="ECO:0000256" key="7">
    <source>
        <dbReference type="ARBA" id="ARBA00023180"/>
    </source>
</evidence>
<sequence length="429" mass="47502">MGLTDLFEETLNYTATLDPNIPPVPQTISVFETNIRWVGGLLSAYELSGKQHPILVTKAKEFADKLAFAWVGDNVLPYNTMNFTINAPEIGTAIMQTNIAQIGTLDLEWAVLSKYTGNATYGKLTEDAVLYVAGLVSRLSWFNTGLAPQVIDPSTGQFDDAYIVSSDSYFEYLVKFARYTNNENPIFLDTWATAVDSSIHTLLKTTTVGDFSYLADQDDQGLIRHVGSHLACFLAGNWLLGGQLLQNKTIVDTALLLNDGTGIGPEDFAYISSDGNFTGGDPITPEQLAFYDRHGFYITTSDYIQRPEVLESNFYAWRVTGDTKYLDRALSAIASFNKWLPATVAFASLNDVNNFADGGFIDIMESFWYLTLDDPTHISLDTHVWNTECHPLEAPPALDKYTANLIPQKSFTPHITNQPRPAVSPIPQL</sequence>
<feature type="active site" description="Proton donor" evidence="11">
    <location>
        <position position="266"/>
    </location>
</feature>
<dbReference type="EMBL" id="JARJLG010000005">
    <property type="protein sequence ID" value="KAJ7780785.1"/>
    <property type="molecule type" value="Genomic_DNA"/>
</dbReference>
<dbReference type="Proteomes" id="UP001215280">
    <property type="component" value="Unassembled WGS sequence"/>
</dbReference>
<evidence type="ECO:0000256" key="13">
    <source>
        <dbReference type="RuleBase" id="RU361193"/>
    </source>
</evidence>
<feature type="binding site" evidence="12">
    <location>
        <position position="387"/>
    </location>
    <ligand>
        <name>Ca(2+)</name>
        <dbReference type="ChEBI" id="CHEBI:29108"/>
    </ligand>
</feature>
<evidence type="ECO:0000256" key="1">
    <source>
        <dbReference type="ARBA" id="ARBA00001913"/>
    </source>
</evidence>
<keyword evidence="4" id="KW-0732">Signal</keyword>
<comment type="pathway">
    <text evidence="2">Protein modification; protein glycosylation.</text>
</comment>
<evidence type="ECO:0000256" key="3">
    <source>
        <dbReference type="ARBA" id="ARBA00007658"/>
    </source>
</evidence>
<evidence type="ECO:0000256" key="10">
    <source>
        <dbReference type="ARBA" id="ARBA00048605"/>
    </source>
</evidence>
<feature type="active site" description="Proton donor" evidence="11">
    <location>
        <position position="32"/>
    </location>
</feature>
<dbReference type="InterPro" id="IPR012341">
    <property type="entry name" value="6hp_glycosidase-like_sf"/>
</dbReference>
<dbReference type="PANTHER" id="PTHR11742:SF101">
    <property type="entry name" value="MANNOSYL-OLIGOSACCHARIDE ALPHA-1,2-MANNOSIDASE 1B"/>
    <property type="match status" value="1"/>
</dbReference>